<dbReference type="InterPro" id="IPR050398">
    <property type="entry name" value="HssS/ArlS-like"/>
</dbReference>
<evidence type="ECO:0000256" key="11">
    <source>
        <dbReference type="ARBA" id="ARBA00022989"/>
    </source>
</evidence>
<name>A0A1G8FL90_9FIRM</name>
<evidence type="ECO:0000256" key="5">
    <source>
        <dbReference type="ARBA" id="ARBA00022553"/>
    </source>
</evidence>
<evidence type="ECO:0000256" key="3">
    <source>
        <dbReference type="ARBA" id="ARBA00012438"/>
    </source>
</evidence>
<sequence length="385" mass="45609">MRSNHDFRKFYHRLHQEKLHHEKYRHLKHGEFPDWNYEEFRSMRRSMKFFRPIGFLLTLFLLFLLYYWMGLKAIGVIFALILITKEMVHFIFYQRLEKKVFKPIEQLKNGFTEIGQGNYNVSIQPEVQNEFAQLIHSFNEMALKLQESERINQEYEENRKNLVANISHDLKTPITSIQGYLEMIMEGYVTQPEQLNPYLKTIYSNTVYMNKLIDDLFLFSKLDMDKLNMNYEILNIQAYLEDLAIELKFEFEEKQLEFSYRDQTDQDYPVRIDGKRVYQAIRNIVDNAVKYGPEQDLKVVMELSEQEEYVCINIADNGPGIPADRLPHIFDRFYRIDLERSKDFVSTGLGLAIAKELIEAQGGKITVVSISGEGSRFTIKLPVQK</sequence>
<keyword evidence="12" id="KW-0902">Two-component regulatory system</keyword>
<dbReference type="SMART" id="SM00388">
    <property type="entry name" value="HisKA"/>
    <property type="match status" value="1"/>
</dbReference>
<dbReference type="Proteomes" id="UP000198656">
    <property type="component" value="Unassembled WGS sequence"/>
</dbReference>
<keyword evidence="8" id="KW-0547">Nucleotide-binding</keyword>
<evidence type="ECO:0000313" key="19">
    <source>
        <dbReference type="Proteomes" id="UP000198656"/>
    </source>
</evidence>
<keyword evidence="11 15" id="KW-1133">Transmembrane helix</keyword>
<dbReference type="GO" id="GO:0000155">
    <property type="term" value="F:phosphorelay sensor kinase activity"/>
    <property type="evidence" value="ECO:0007669"/>
    <property type="project" value="InterPro"/>
</dbReference>
<dbReference type="PROSITE" id="PS50885">
    <property type="entry name" value="HAMP"/>
    <property type="match status" value="1"/>
</dbReference>
<evidence type="ECO:0000256" key="10">
    <source>
        <dbReference type="ARBA" id="ARBA00022840"/>
    </source>
</evidence>
<keyword evidence="19" id="KW-1185">Reference proteome</keyword>
<dbReference type="GO" id="GO:0005524">
    <property type="term" value="F:ATP binding"/>
    <property type="evidence" value="ECO:0007669"/>
    <property type="project" value="UniProtKB-KW"/>
</dbReference>
<dbReference type="InterPro" id="IPR005467">
    <property type="entry name" value="His_kinase_dom"/>
</dbReference>
<feature type="coiled-coil region" evidence="14">
    <location>
        <begin position="138"/>
        <end position="165"/>
    </location>
</feature>
<keyword evidence="14" id="KW-0175">Coiled coil</keyword>
<dbReference type="SUPFAM" id="SSF55874">
    <property type="entry name" value="ATPase domain of HSP90 chaperone/DNA topoisomerase II/histidine kinase"/>
    <property type="match status" value="1"/>
</dbReference>
<evidence type="ECO:0000256" key="4">
    <source>
        <dbReference type="ARBA" id="ARBA00022475"/>
    </source>
</evidence>
<reference evidence="19" key="1">
    <citation type="submission" date="2016-10" db="EMBL/GenBank/DDBJ databases">
        <authorList>
            <person name="Varghese N."/>
            <person name="Submissions S."/>
        </authorList>
    </citation>
    <scope>NUCLEOTIDE SEQUENCE [LARGE SCALE GENOMIC DNA]</scope>
    <source>
        <strain evidence="19">DSM 8344</strain>
    </source>
</reference>
<dbReference type="Gene3D" id="3.30.565.10">
    <property type="entry name" value="Histidine kinase-like ATPase, C-terminal domain"/>
    <property type="match status" value="1"/>
</dbReference>
<dbReference type="PANTHER" id="PTHR45528">
    <property type="entry name" value="SENSOR HISTIDINE KINASE CPXA"/>
    <property type="match status" value="1"/>
</dbReference>
<dbReference type="PRINTS" id="PR00344">
    <property type="entry name" value="BCTRLSENSOR"/>
</dbReference>
<dbReference type="InterPro" id="IPR003594">
    <property type="entry name" value="HATPase_dom"/>
</dbReference>
<protein>
    <recommendedName>
        <fullName evidence="3">histidine kinase</fullName>
        <ecNumber evidence="3">2.7.13.3</ecNumber>
    </recommendedName>
</protein>
<dbReference type="SUPFAM" id="SSF158472">
    <property type="entry name" value="HAMP domain-like"/>
    <property type="match status" value="1"/>
</dbReference>
<dbReference type="InterPro" id="IPR036097">
    <property type="entry name" value="HisK_dim/P_sf"/>
</dbReference>
<dbReference type="Gene3D" id="6.10.340.10">
    <property type="match status" value="1"/>
</dbReference>
<evidence type="ECO:0000259" key="16">
    <source>
        <dbReference type="PROSITE" id="PS50109"/>
    </source>
</evidence>
<dbReference type="Pfam" id="PF02518">
    <property type="entry name" value="HATPase_c"/>
    <property type="match status" value="1"/>
</dbReference>
<dbReference type="FunFam" id="3.30.565.10:FF:000006">
    <property type="entry name" value="Sensor histidine kinase WalK"/>
    <property type="match status" value="1"/>
</dbReference>
<proteinExistence type="predicted"/>
<dbReference type="SUPFAM" id="SSF47384">
    <property type="entry name" value="Homodimeric domain of signal transducing histidine kinase"/>
    <property type="match status" value="1"/>
</dbReference>
<keyword evidence="6" id="KW-0808">Transferase</keyword>
<feature type="domain" description="Histidine kinase" evidence="16">
    <location>
        <begin position="165"/>
        <end position="385"/>
    </location>
</feature>
<organism evidence="18 19">
    <name type="scientific">Desulfosporosinus hippei DSM 8344</name>
    <dbReference type="NCBI Taxonomy" id="1121419"/>
    <lineage>
        <taxon>Bacteria</taxon>
        <taxon>Bacillati</taxon>
        <taxon>Bacillota</taxon>
        <taxon>Clostridia</taxon>
        <taxon>Eubacteriales</taxon>
        <taxon>Desulfitobacteriaceae</taxon>
        <taxon>Desulfosporosinus</taxon>
    </lineage>
</organism>
<keyword evidence="9 18" id="KW-0418">Kinase</keyword>
<dbReference type="OrthoDB" id="9780718at2"/>
<dbReference type="Gene3D" id="1.10.287.130">
    <property type="match status" value="1"/>
</dbReference>
<keyword evidence="5" id="KW-0597">Phosphoprotein</keyword>
<dbReference type="InterPro" id="IPR004358">
    <property type="entry name" value="Sig_transdc_His_kin-like_C"/>
</dbReference>
<keyword evidence="10" id="KW-0067">ATP-binding</keyword>
<feature type="domain" description="HAMP" evidence="17">
    <location>
        <begin position="98"/>
        <end position="150"/>
    </location>
</feature>
<gene>
    <name evidence="18" type="ORF">SAMN05443529_1205</name>
</gene>
<feature type="transmembrane region" description="Helical" evidence="15">
    <location>
        <begin position="49"/>
        <end position="68"/>
    </location>
</feature>
<evidence type="ECO:0000256" key="7">
    <source>
        <dbReference type="ARBA" id="ARBA00022692"/>
    </source>
</evidence>
<comment type="catalytic activity">
    <reaction evidence="1">
        <text>ATP + protein L-histidine = ADP + protein N-phospho-L-histidine.</text>
        <dbReference type="EC" id="2.7.13.3"/>
    </reaction>
</comment>
<keyword evidence="7 15" id="KW-0812">Transmembrane</keyword>
<dbReference type="STRING" id="1121419.SAMN05443529_1205"/>
<evidence type="ECO:0000256" key="14">
    <source>
        <dbReference type="SAM" id="Coils"/>
    </source>
</evidence>
<accession>A0A1G8FL90</accession>
<evidence type="ECO:0000256" key="8">
    <source>
        <dbReference type="ARBA" id="ARBA00022741"/>
    </source>
</evidence>
<dbReference type="InterPro" id="IPR036890">
    <property type="entry name" value="HATPase_C_sf"/>
</dbReference>
<dbReference type="PANTHER" id="PTHR45528:SF1">
    <property type="entry name" value="SENSOR HISTIDINE KINASE CPXA"/>
    <property type="match status" value="1"/>
</dbReference>
<evidence type="ECO:0000259" key="17">
    <source>
        <dbReference type="PROSITE" id="PS50885"/>
    </source>
</evidence>
<dbReference type="CDD" id="cd00075">
    <property type="entry name" value="HATPase"/>
    <property type="match status" value="1"/>
</dbReference>
<keyword evidence="4" id="KW-1003">Cell membrane</keyword>
<keyword evidence="13 15" id="KW-0472">Membrane</keyword>
<evidence type="ECO:0000256" key="2">
    <source>
        <dbReference type="ARBA" id="ARBA00004651"/>
    </source>
</evidence>
<evidence type="ECO:0000256" key="6">
    <source>
        <dbReference type="ARBA" id="ARBA00022679"/>
    </source>
</evidence>
<evidence type="ECO:0000256" key="12">
    <source>
        <dbReference type="ARBA" id="ARBA00023012"/>
    </source>
</evidence>
<dbReference type="Pfam" id="PF00512">
    <property type="entry name" value="HisKA"/>
    <property type="match status" value="1"/>
</dbReference>
<dbReference type="CDD" id="cd00082">
    <property type="entry name" value="HisKA"/>
    <property type="match status" value="1"/>
</dbReference>
<evidence type="ECO:0000256" key="1">
    <source>
        <dbReference type="ARBA" id="ARBA00000085"/>
    </source>
</evidence>
<dbReference type="InterPro" id="IPR003661">
    <property type="entry name" value="HisK_dim/P_dom"/>
</dbReference>
<dbReference type="InterPro" id="IPR003660">
    <property type="entry name" value="HAMP_dom"/>
</dbReference>
<dbReference type="SMART" id="SM00304">
    <property type="entry name" value="HAMP"/>
    <property type="match status" value="1"/>
</dbReference>
<dbReference type="AlphaFoldDB" id="A0A1G8FL90"/>
<dbReference type="FunFam" id="1.10.287.130:FF:000001">
    <property type="entry name" value="Two-component sensor histidine kinase"/>
    <property type="match status" value="1"/>
</dbReference>
<evidence type="ECO:0000256" key="15">
    <source>
        <dbReference type="SAM" id="Phobius"/>
    </source>
</evidence>
<evidence type="ECO:0000313" key="18">
    <source>
        <dbReference type="EMBL" id="SDH82910.1"/>
    </source>
</evidence>
<dbReference type="GO" id="GO:0005886">
    <property type="term" value="C:plasma membrane"/>
    <property type="evidence" value="ECO:0007669"/>
    <property type="project" value="UniProtKB-SubCell"/>
</dbReference>
<evidence type="ECO:0000256" key="13">
    <source>
        <dbReference type="ARBA" id="ARBA00023136"/>
    </source>
</evidence>
<dbReference type="CDD" id="cd06225">
    <property type="entry name" value="HAMP"/>
    <property type="match status" value="1"/>
</dbReference>
<dbReference type="RefSeq" id="WP_092334641.1">
    <property type="nucleotide sequence ID" value="NZ_FNCP01000020.1"/>
</dbReference>
<dbReference type="SMART" id="SM00387">
    <property type="entry name" value="HATPase_c"/>
    <property type="match status" value="1"/>
</dbReference>
<dbReference type="PROSITE" id="PS50109">
    <property type="entry name" value="HIS_KIN"/>
    <property type="match status" value="1"/>
</dbReference>
<comment type="subcellular location">
    <subcellularLocation>
        <location evidence="2">Cell membrane</location>
        <topology evidence="2">Multi-pass membrane protein</topology>
    </subcellularLocation>
</comment>
<dbReference type="EMBL" id="FNCP01000020">
    <property type="protein sequence ID" value="SDH82910.1"/>
    <property type="molecule type" value="Genomic_DNA"/>
</dbReference>
<dbReference type="EC" id="2.7.13.3" evidence="3"/>
<dbReference type="Pfam" id="PF00672">
    <property type="entry name" value="HAMP"/>
    <property type="match status" value="1"/>
</dbReference>
<evidence type="ECO:0000256" key="9">
    <source>
        <dbReference type="ARBA" id="ARBA00022777"/>
    </source>
</evidence>